<feature type="region of interest" description="Disordered" evidence="1">
    <location>
        <begin position="1"/>
        <end position="39"/>
    </location>
</feature>
<feature type="compositionally biased region" description="Polar residues" evidence="1">
    <location>
        <begin position="17"/>
        <end position="29"/>
    </location>
</feature>
<dbReference type="Proteomes" id="UP000886998">
    <property type="component" value="Unassembled WGS sequence"/>
</dbReference>
<dbReference type="EMBL" id="BMAV01005527">
    <property type="protein sequence ID" value="GFY46649.1"/>
    <property type="molecule type" value="Genomic_DNA"/>
</dbReference>
<protein>
    <submittedName>
        <fullName evidence="2">Uncharacterized protein</fullName>
    </submittedName>
</protein>
<accession>A0A8X6X5Y8</accession>
<evidence type="ECO:0000256" key="1">
    <source>
        <dbReference type="SAM" id="MobiDB-lite"/>
    </source>
</evidence>
<evidence type="ECO:0000313" key="3">
    <source>
        <dbReference type="Proteomes" id="UP000886998"/>
    </source>
</evidence>
<sequence>MAEGPSFAREFVDVSELSDQPSTSSSAGTKESRDSSSKVSLLSVYFPLVVVAGTVDHVCGVGTRCTSLTRDPVGPRDGKGKGKVFHRVRLIVLVLFVCF</sequence>
<name>A0A8X6X5Y8_9ARAC</name>
<proteinExistence type="predicted"/>
<comment type="caution">
    <text evidence="2">The sequence shown here is derived from an EMBL/GenBank/DDBJ whole genome shotgun (WGS) entry which is preliminary data.</text>
</comment>
<gene>
    <name evidence="2" type="ORF">TNIN_302551</name>
</gene>
<evidence type="ECO:0000313" key="2">
    <source>
        <dbReference type="EMBL" id="GFY46649.1"/>
    </source>
</evidence>
<reference evidence="2" key="1">
    <citation type="submission" date="2020-08" db="EMBL/GenBank/DDBJ databases">
        <title>Multicomponent nature underlies the extraordinary mechanical properties of spider dragline silk.</title>
        <authorList>
            <person name="Kono N."/>
            <person name="Nakamura H."/>
            <person name="Mori M."/>
            <person name="Yoshida Y."/>
            <person name="Ohtoshi R."/>
            <person name="Malay A.D."/>
            <person name="Moran D.A.P."/>
            <person name="Tomita M."/>
            <person name="Numata K."/>
            <person name="Arakawa K."/>
        </authorList>
    </citation>
    <scope>NUCLEOTIDE SEQUENCE</scope>
</reference>
<organism evidence="2 3">
    <name type="scientific">Trichonephila inaurata madagascariensis</name>
    <dbReference type="NCBI Taxonomy" id="2747483"/>
    <lineage>
        <taxon>Eukaryota</taxon>
        <taxon>Metazoa</taxon>
        <taxon>Ecdysozoa</taxon>
        <taxon>Arthropoda</taxon>
        <taxon>Chelicerata</taxon>
        <taxon>Arachnida</taxon>
        <taxon>Araneae</taxon>
        <taxon>Araneomorphae</taxon>
        <taxon>Entelegynae</taxon>
        <taxon>Araneoidea</taxon>
        <taxon>Nephilidae</taxon>
        <taxon>Trichonephila</taxon>
        <taxon>Trichonephila inaurata</taxon>
    </lineage>
</organism>
<dbReference type="AlphaFoldDB" id="A0A8X6X5Y8"/>
<keyword evidence="3" id="KW-1185">Reference proteome</keyword>